<dbReference type="GO" id="GO:0005634">
    <property type="term" value="C:nucleus"/>
    <property type="evidence" value="ECO:0007669"/>
    <property type="project" value="UniProtKB-SubCell"/>
</dbReference>
<feature type="region of interest" description="Disordered" evidence="4">
    <location>
        <begin position="50"/>
        <end position="85"/>
    </location>
</feature>
<keyword evidence="6" id="KW-1185">Reference proteome</keyword>
<evidence type="ECO:0000313" key="6">
    <source>
        <dbReference type="Proteomes" id="UP000327013"/>
    </source>
</evidence>
<evidence type="ECO:0000313" key="5">
    <source>
        <dbReference type="EMBL" id="KAE8008346.1"/>
    </source>
</evidence>
<dbReference type="EMBL" id="CM017322">
    <property type="protein sequence ID" value="KAE8008346.1"/>
    <property type="molecule type" value="Genomic_DNA"/>
</dbReference>
<feature type="region of interest" description="Disordered" evidence="4">
    <location>
        <begin position="1"/>
        <end position="27"/>
    </location>
</feature>
<comment type="similarity">
    <text evidence="2">Belongs to the NPR1-interactor family.</text>
</comment>
<proteinExistence type="inferred from homology"/>
<feature type="compositionally biased region" description="Basic and acidic residues" evidence="4">
    <location>
        <begin position="58"/>
        <end position="75"/>
    </location>
</feature>
<sequence>MELMTTATNKRKIRHDIDQDHQEEEDDDQKIDKFFALIKNLREARDRLMSGSNAFNGTDHDQNKRVKRKFGEEKPAAVWKPSFQREDFMPPEEAAAAAPFKTPPVTALLVGSSSQRGGGNKENDTEGLDLRLSL</sequence>
<keyword evidence="3" id="KW-0539">Nucleus</keyword>
<protein>
    <recommendedName>
        <fullName evidence="7">NIM1-interacting protein 1/3</fullName>
    </recommendedName>
</protein>
<dbReference type="PANTHER" id="PTHR33669">
    <property type="entry name" value="PROTEIN NEGATIVE REGULATOR OF RESISTANCE"/>
    <property type="match status" value="1"/>
</dbReference>
<evidence type="ECO:0008006" key="7">
    <source>
        <dbReference type="Google" id="ProtNLM"/>
    </source>
</evidence>
<accession>A0A5N6QN79</accession>
<evidence type="ECO:0000256" key="3">
    <source>
        <dbReference type="ARBA" id="ARBA00023242"/>
    </source>
</evidence>
<evidence type="ECO:0000256" key="1">
    <source>
        <dbReference type="ARBA" id="ARBA00004123"/>
    </source>
</evidence>
<evidence type="ECO:0000256" key="2">
    <source>
        <dbReference type="ARBA" id="ARBA00009937"/>
    </source>
</evidence>
<comment type="subcellular location">
    <subcellularLocation>
        <location evidence="1">Nucleus</location>
    </subcellularLocation>
</comment>
<dbReference type="GO" id="GO:0010112">
    <property type="term" value="P:regulation of systemic acquired resistance"/>
    <property type="evidence" value="ECO:0007669"/>
    <property type="project" value="InterPro"/>
</dbReference>
<organism evidence="5 6">
    <name type="scientific">Carpinus fangiana</name>
    <dbReference type="NCBI Taxonomy" id="176857"/>
    <lineage>
        <taxon>Eukaryota</taxon>
        <taxon>Viridiplantae</taxon>
        <taxon>Streptophyta</taxon>
        <taxon>Embryophyta</taxon>
        <taxon>Tracheophyta</taxon>
        <taxon>Spermatophyta</taxon>
        <taxon>Magnoliopsida</taxon>
        <taxon>eudicotyledons</taxon>
        <taxon>Gunneridae</taxon>
        <taxon>Pentapetalae</taxon>
        <taxon>rosids</taxon>
        <taxon>fabids</taxon>
        <taxon>Fagales</taxon>
        <taxon>Betulaceae</taxon>
        <taxon>Carpinus</taxon>
    </lineage>
</organism>
<evidence type="ECO:0000256" key="4">
    <source>
        <dbReference type="SAM" id="MobiDB-lite"/>
    </source>
</evidence>
<gene>
    <name evidence="5" type="ORF">FH972_004867</name>
</gene>
<dbReference type="Pfam" id="PF15699">
    <property type="entry name" value="NPR1_interact"/>
    <property type="match status" value="1"/>
</dbReference>
<dbReference type="OrthoDB" id="1304316at2759"/>
<dbReference type="InterPro" id="IPR031425">
    <property type="entry name" value="NPR1/NH1-interacting"/>
</dbReference>
<dbReference type="Proteomes" id="UP000327013">
    <property type="component" value="Chromosome 2"/>
</dbReference>
<dbReference type="AlphaFoldDB" id="A0A5N6QN79"/>
<name>A0A5N6QN79_9ROSI</name>
<dbReference type="PANTHER" id="PTHR33669:SF14">
    <property type="entry name" value="NRR REPRESSOR HOMOLOG 3"/>
    <property type="match status" value="1"/>
</dbReference>
<reference evidence="5 6" key="1">
    <citation type="submission" date="2019-06" db="EMBL/GenBank/DDBJ databases">
        <title>A chromosomal-level reference genome of Carpinus fangiana (Coryloideae, Betulaceae).</title>
        <authorList>
            <person name="Yang X."/>
            <person name="Wang Z."/>
            <person name="Zhang L."/>
            <person name="Hao G."/>
            <person name="Liu J."/>
            <person name="Yang Y."/>
        </authorList>
    </citation>
    <scope>NUCLEOTIDE SEQUENCE [LARGE SCALE GENOMIC DNA]</scope>
    <source>
        <strain evidence="5">Cfa_2016G</strain>
        <tissue evidence="5">Leaf</tissue>
    </source>
</reference>
<feature type="region of interest" description="Disordered" evidence="4">
    <location>
        <begin position="109"/>
        <end position="134"/>
    </location>
</feature>